<sequence length="597" mass="66249">MILVTDGMNGDEILNEDPVVLDVVPTAVLAPDRSGVDVASRFHREFYNLATRVIDNDDSEAMAALVKLKERWRTRPPLTLKLALWIPRLPTAKQAAMILHQGTPSPTNPDIEALQQTRVLEPQPHADRTSLPAPLTVSPTATLDFIAMSGLNEGLGIHGLTDSCTPSMTNSSLPSATMLQLPTTQHSTPPPVANRISDMVGVENQQHTTSQTATLPNGVSAHGPPMMPASGIFIGNVRLNTSLNSVDKITDAFHNSSRKILPFIPPSLQNKEIIVRPSLNVIHEGSRRWSTTAVGYFLGKRPYFHHLNEHVRTVWPAVRDVTATANGFFFFQFKTVAAMEEVIDGGPWLFQGQPIVLQKWEPGMVLRKLKHTQVPVWIKHCHLPVELWTNDGLSTIASGIGKPLYPDAITRACTRLDFTRVCVMLDISSKLPKYVIIMLPKEDGSEAACKRADKAPTLRGDPVTRTDLREEESGIPSLLDDDAECSSRGPNSSSPLPVSNVNAAIWNVRGLNRRDHRVAISDLIAEFQLQFIGLLETRVSARNIVTCVQMCLSHTWKWFEDYARPGTRIWLAWKQDEVEVAILTIHTQLIHCRVFVR</sequence>
<dbReference type="SUPFAM" id="SSF56219">
    <property type="entry name" value="DNase I-like"/>
    <property type="match status" value="1"/>
</dbReference>
<reference evidence="3" key="2">
    <citation type="journal article" date="2024" name="Plant">
        <title>Genomic evolution and insights into agronomic trait innovations of Sesamum species.</title>
        <authorList>
            <person name="Miao H."/>
            <person name="Wang L."/>
            <person name="Qu L."/>
            <person name="Liu H."/>
            <person name="Sun Y."/>
            <person name="Le M."/>
            <person name="Wang Q."/>
            <person name="Wei S."/>
            <person name="Zheng Y."/>
            <person name="Lin W."/>
            <person name="Duan Y."/>
            <person name="Cao H."/>
            <person name="Xiong S."/>
            <person name="Wang X."/>
            <person name="Wei L."/>
            <person name="Li C."/>
            <person name="Ma Q."/>
            <person name="Ju M."/>
            <person name="Zhao R."/>
            <person name="Li G."/>
            <person name="Mu C."/>
            <person name="Tian Q."/>
            <person name="Mei H."/>
            <person name="Zhang T."/>
            <person name="Gao T."/>
            <person name="Zhang H."/>
        </authorList>
    </citation>
    <scope>NUCLEOTIDE SEQUENCE</scope>
    <source>
        <strain evidence="3">KEN1</strain>
    </source>
</reference>
<dbReference type="PANTHER" id="PTHR31286:SF180">
    <property type="entry name" value="OS10G0362600 PROTEIN"/>
    <property type="match status" value="1"/>
</dbReference>
<evidence type="ECO:0000313" key="3">
    <source>
        <dbReference type="EMBL" id="KAL0453553.1"/>
    </source>
</evidence>
<dbReference type="InterPro" id="IPR025558">
    <property type="entry name" value="DUF4283"/>
</dbReference>
<feature type="domain" description="DUF4283" evidence="2">
    <location>
        <begin position="288"/>
        <end position="364"/>
    </location>
</feature>
<feature type="region of interest" description="Disordered" evidence="1">
    <location>
        <begin position="455"/>
        <end position="495"/>
    </location>
</feature>
<organism evidence="3">
    <name type="scientific">Sesamum latifolium</name>
    <dbReference type="NCBI Taxonomy" id="2727402"/>
    <lineage>
        <taxon>Eukaryota</taxon>
        <taxon>Viridiplantae</taxon>
        <taxon>Streptophyta</taxon>
        <taxon>Embryophyta</taxon>
        <taxon>Tracheophyta</taxon>
        <taxon>Spermatophyta</taxon>
        <taxon>Magnoliopsida</taxon>
        <taxon>eudicotyledons</taxon>
        <taxon>Gunneridae</taxon>
        <taxon>Pentapetalae</taxon>
        <taxon>asterids</taxon>
        <taxon>lamiids</taxon>
        <taxon>Lamiales</taxon>
        <taxon>Pedaliaceae</taxon>
        <taxon>Sesamum</taxon>
    </lineage>
</organism>
<evidence type="ECO:0000256" key="1">
    <source>
        <dbReference type="SAM" id="MobiDB-lite"/>
    </source>
</evidence>
<dbReference type="InterPro" id="IPR040256">
    <property type="entry name" value="At4g02000-like"/>
</dbReference>
<proteinExistence type="predicted"/>
<dbReference type="AlphaFoldDB" id="A0AAW2XHT5"/>
<dbReference type="Pfam" id="PF14111">
    <property type="entry name" value="DUF4283"/>
    <property type="match status" value="1"/>
</dbReference>
<comment type="caution">
    <text evidence="3">The sequence shown here is derived from an EMBL/GenBank/DDBJ whole genome shotgun (WGS) entry which is preliminary data.</text>
</comment>
<dbReference type="EMBL" id="JACGWN010000004">
    <property type="protein sequence ID" value="KAL0453553.1"/>
    <property type="molecule type" value="Genomic_DNA"/>
</dbReference>
<dbReference type="InterPro" id="IPR036691">
    <property type="entry name" value="Endo/exonu/phosph_ase_sf"/>
</dbReference>
<gene>
    <name evidence="3" type="ORF">Slati_1333400</name>
</gene>
<feature type="compositionally biased region" description="Basic and acidic residues" evidence="1">
    <location>
        <begin position="455"/>
        <end position="472"/>
    </location>
</feature>
<reference evidence="3" key="1">
    <citation type="submission" date="2020-06" db="EMBL/GenBank/DDBJ databases">
        <authorList>
            <person name="Li T."/>
            <person name="Hu X."/>
            <person name="Zhang T."/>
            <person name="Song X."/>
            <person name="Zhang H."/>
            <person name="Dai N."/>
            <person name="Sheng W."/>
            <person name="Hou X."/>
            <person name="Wei L."/>
        </authorList>
    </citation>
    <scope>NUCLEOTIDE SEQUENCE</scope>
    <source>
        <strain evidence="3">KEN1</strain>
        <tissue evidence="3">Leaf</tissue>
    </source>
</reference>
<name>A0AAW2XHT5_9LAMI</name>
<protein>
    <recommendedName>
        <fullName evidence="2">DUF4283 domain-containing protein</fullName>
    </recommendedName>
</protein>
<evidence type="ECO:0000259" key="2">
    <source>
        <dbReference type="Pfam" id="PF14111"/>
    </source>
</evidence>
<dbReference type="PANTHER" id="PTHR31286">
    <property type="entry name" value="GLYCINE-RICH CELL WALL STRUCTURAL PROTEIN 1.8-LIKE"/>
    <property type="match status" value="1"/>
</dbReference>
<accession>A0AAW2XHT5</accession>